<proteinExistence type="predicted"/>
<dbReference type="EMBL" id="PUGF01000001">
    <property type="protein sequence ID" value="PRC95045.1"/>
    <property type="molecule type" value="Genomic_DNA"/>
</dbReference>
<dbReference type="OrthoDB" id="9807574at2"/>
<dbReference type="PANTHER" id="PTHR36920">
    <property type="match status" value="1"/>
</dbReference>
<evidence type="ECO:0000313" key="4">
    <source>
        <dbReference type="Proteomes" id="UP000237839"/>
    </source>
</evidence>
<comment type="subcellular location">
    <subcellularLocation>
        <location evidence="1">Cell outer membrane</location>
    </subcellularLocation>
</comment>
<dbReference type="RefSeq" id="WP_105529949.1">
    <property type="nucleotide sequence ID" value="NZ_PUGF01000001.1"/>
</dbReference>
<dbReference type="Gene3D" id="2.40.160.20">
    <property type="match status" value="1"/>
</dbReference>
<reference evidence="3 4" key="1">
    <citation type="submission" date="2018-02" db="EMBL/GenBank/DDBJ databases">
        <title>Solimicrobium silvestre gen. nov., sp. nov., isolated from alpine forest soil.</title>
        <authorList>
            <person name="Margesin R."/>
            <person name="Albuquerque L."/>
            <person name="Zhang D.-C."/>
            <person name="Froufe H.J.C."/>
            <person name="Severino R."/>
            <person name="Roxo I."/>
            <person name="Egas C."/>
            <person name="Da Costa M.S."/>
        </authorList>
    </citation>
    <scope>NUCLEOTIDE SEQUENCE [LARGE SCALE GENOMIC DNA]</scope>
    <source>
        <strain evidence="3 4">S20-91</strain>
    </source>
</reference>
<evidence type="ECO:0000313" key="3">
    <source>
        <dbReference type="EMBL" id="PRC95045.1"/>
    </source>
</evidence>
<dbReference type="GO" id="GO:0009279">
    <property type="term" value="C:cell outer membrane"/>
    <property type="evidence" value="ECO:0007669"/>
    <property type="project" value="UniProtKB-SubCell"/>
</dbReference>
<accession>A0A2S9H4X9</accession>
<dbReference type="InterPro" id="IPR011250">
    <property type="entry name" value="OMP/PagP_B-barrel"/>
</dbReference>
<name>A0A2S9H4X9_9BURK</name>
<dbReference type="Pfam" id="PF03922">
    <property type="entry name" value="OmpW"/>
    <property type="match status" value="1"/>
</dbReference>
<keyword evidence="2" id="KW-0732">Signal</keyword>
<dbReference type="GO" id="GO:0055085">
    <property type="term" value="P:transmembrane transport"/>
    <property type="evidence" value="ECO:0007669"/>
    <property type="project" value="TreeGrafter"/>
</dbReference>
<protein>
    <submittedName>
        <fullName evidence="3">Outer membrane protein W</fullName>
    </submittedName>
</protein>
<sequence length="222" mass="23486">MKKIVKLMGCALLLSASAGAMAQEAGTIMVKAGYAYFDPVVSSGNLSAPSLPGTKMDVGTAGTLLLTGTYMFTDHISAEFYGGIPLKHDIYGAGSIQGVGVIGTVKQLPPTLFGQYRFFETSSNFRPYLGLGVTYVHFEDETGNAVLTAITNPGGSGTTFKVKDAWGVVPQAGITSWINKQWYIDISVNKSFVKTTTTLSTGQTIATALNPVVTQASIGYRF</sequence>
<feature type="signal peptide" evidence="2">
    <location>
        <begin position="1"/>
        <end position="22"/>
    </location>
</feature>
<evidence type="ECO:0000256" key="1">
    <source>
        <dbReference type="ARBA" id="ARBA00004442"/>
    </source>
</evidence>
<dbReference type="AlphaFoldDB" id="A0A2S9H4X9"/>
<feature type="chain" id="PRO_5015542181" evidence="2">
    <location>
        <begin position="23"/>
        <end position="222"/>
    </location>
</feature>
<dbReference type="Proteomes" id="UP000237839">
    <property type="component" value="Unassembled WGS sequence"/>
</dbReference>
<dbReference type="SUPFAM" id="SSF56925">
    <property type="entry name" value="OMPA-like"/>
    <property type="match status" value="1"/>
</dbReference>
<keyword evidence="4" id="KW-1185">Reference proteome</keyword>
<dbReference type="InterPro" id="IPR005618">
    <property type="entry name" value="OMPW"/>
</dbReference>
<organism evidence="3 4">
    <name type="scientific">Solimicrobium silvestre</name>
    <dbReference type="NCBI Taxonomy" id="2099400"/>
    <lineage>
        <taxon>Bacteria</taxon>
        <taxon>Pseudomonadati</taxon>
        <taxon>Pseudomonadota</taxon>
        <taxon>Betaproteobacteria</taxon>
        <taxon>Burkholderiales</taxon>
        <taxon>Oxalobacteraceae</taxon>
        <taxon>Solimicrobium</taxon>
    </lineage>
</organism>
<gene>
    <name evidence="3" type="ORF">S2091_0240</name>
</gene>
<dbReference type="PANTHER" id="PTHR36920:SF1">
    <property type="entry name" value="OUTER MEMBRANE PROTEIN W"/>
    <property type="match status" value="1"/>
</dbReference>
<evidence type="ECO:0000256" key="2">
    <source>
        <dbReference type="SAM" id="SignalP"/>
    </source>
</evidence>
<comment type="caution">
    <text evidence="3">The sequence shown here is derived from an EMBL/GenBank/DDBJ whole genome shotgun (WGS) entry which is preliminary data.</text>
</comment>